<keyword evidence="2 4" id="KW-0547">Nucleotide-binding</keyword>
<feature type="domain" description="ATP-grasp" evidence="5">
    <location>
        <begin position="116"/>
        <end position="310"/>
    </location>
</feature>
<comment type="caution">
    <text evidence="6">The sequence shown here is derived from an EMBL/GenBank/DDBJ whole genome shotgun (WGS) entry which is preliminary data.</text>
</comment>
<dbReference type="GO" id="GO:0046872">
    <property type="term" value="F:metal ion binding"/>
    <property type="evidence" value="ECO:0007669"/>
    <property type="project" value="InterPro"/>
</dbReference>
<dbReference type="Pfam" id="PF02655">
    <property type="entry name" value="ATP-grasp_3"/>
    <property type="match status" value="1"/>
</dbReference>
<dbReference type="EMBL" id="QFQP01000024">
    <property type="protein sequence ID" value="PZR08630.1"/>
    <property type="molecule type" value="Genomic_DNA"/>
</dbReference>
<dbReference type="PANTHER" id="PTHR43585">
    <property type="entry name" value="FUMIPYRROLE BIOSYNTHESIS PROTEIN C"/>
    <property type="match status" value="1"/>
</dbReference>
<evidence type="ECO:0000259" key="5">
    <source>
        <dbReference type="PROSITE" id="PS50975"/>
    </source>
</evidence>
<keyword evidence="1" id="KW-0436">Ligase</keyword>
<dbReference type="InterPro" id="IPR052032">
    <property type="entry name" value="ATP-dep_AA_Ligase"/>
</dbReference>
<keyword evidence="3 4" id="KW-0067">ATP-binding</keyword>
<dbReference type="PANTHER" id="PTHR43585:SF2">
    <property type="entry name" value="ATP-GRASP ENZYME FSQD"/>
    <property type="match status" value="1"/>
</dbReference>
<reference evidence="6 7" key="1">
    <citation type="submission" date="2017-08" db="EMBL/GenBank/DDBJ databases">
        <title>Infants hospitalized years apart are colonized by the same room-sourced microbial strains.</title>
        <authorList>
            <person name="Brooks B."/>
            <person name="Olm M.R."/>
            <person name="Firek B.A."/>
            <person name="Baker R."/>
            <person name="Thomas B.C."/>
            <person name="Morowitz M.J."/>
            <person name="Banfield J.F."/>
        </authorList>
    </citation>
    <scope>NUCLEOTIDE SEQUENCE [LARGE SCALE GENOMIC DNA]</scope>
    <source>
        <strain evidence="6">S2_003_000_R2_14</strain>
    </source>
</reference>
<dbReference type="Proteomes" id="UP000249061">
    <property type="component" value="Unassembled WGS sequence"/>
</dbReference>
<dbReference type="InterPro" id="IPR013815">
    <property type="entry name" value="ATP_grasp_subdomain_1"/>
</dbReference>
<dbReference type="AlphaFoldDB" id="A0A2W5SZZ8"/>
<evidence type="ECO:0000313" key="6">
    <source>
        <dbReference type="EMBL" id="PZR08630.1"/>
    </source>
</evidence>
<evidence type="ECO:0000256" key="1">
    <source>
        <dbReference type="ARBA" id="ARBA00022598"/>
    </source>
</evidence>
<dbReference type="InterPro" id="IPR011761">
    <property type="entry name" value="ATP-grasp"/>
</dbReference>
<dbReference type="Pfam" id="PF18130">
    <property type="entry name" value="ATPgrasp_N"/>
    <property type="match status" value="1"/>
</dbReference>
<name>A0A2W5SZZ8_9BACT</name>
<protein>
    <recommendedName>
        <fullName evidence="5">ATP-grasp domain-containing protein</fullName>
    </recommendedName>
</protein>
<evidence type="ECO:0000256" key="3">
    <source>
        <dbReference type="ARBA" id="ARBA00022840"/>
    </source>
</evidence>
<dbReference type="Gene3D" id="3.30.470.20">
    <property type="entry name" value="ATP-grasp fold, B domain"/>
    <property type="match status" value="1"/>
</dbReference>
<dbReference type="GO" id="GO:0016874">
    <property type="term" value="F:ligase activity"/>
    <property type="evidence" value="ECO:0007669"/>
    <property type="project" value="UniProtKB-KW"/>
</dbReference>
<dbReference type="Gene3D" id="3.40.50.20">
    <property type="match status" value="1"/>
</dbReference>
<evidence type="ECO:0000313" key="7">
    <source>
        <dbReference type="Proteomes" id="UP000249061"/>
    </source>
</evidence>
<dbReference type="InterPro" id="IPR003806">
    <property type="entry name" value="ATP-grasp_PylC-type"/>
</dbReference>
<dbReference type="Gene3D" id="3.30.1490.20">
    <property type="entry name" value="ATP-grasp fold, A domain"/>
    <property type="match status" value="1"/>
</dbReference>
<dbReference type="InterPro" id="IPR041472">
    <property type="entry name" value="BL00235/CARNS1_N"/>
</dbReference>
<gene>
    <name evidence="6" type="ORF">DI536_24310</name>
</gene>
<evidence type="ECO:0000256" key="4">
    <source>
        <dbReference type="PROSITE-ProRule" id="PRU00409"/>
    </source>
</evidence>
<accession>A0A2W5SZZ8</accession>
<dbReference type="PROSITE" id="PS50975">
    <property type="entry name" value="ATP_GRASP"/>
    <property type="match status" value="1"/>
</dbReference>
<proteinExistence type="predicted"/>
<organism evidence="6 7">
    <name type="scientific">Archangium gephyra</name>
    <dbReference type="NCBI Taxonomy" id="48"/>
    <lineage>
        <taxon>Bacteria</taxon>
        <taxon>Pseudomonadati</taxon>
        <taxon>Myxococcota</taxon>
        <taxon>Myxococcia</taxon>
        <taxon>Myxococcales</taxon>
        <taxon>Cystobacterineae</taxon>
        <taxon>Archangiaceae</taxon>
        <taxon>Archangium</taxon>
    </lineage>
</organism>
<sequence length="406" mass="45712">MNVVFLAPSYPPEMQQYTRGLAEVGANVFGVGDSSRHALPPSLKPYLADYLQVPRIMDEDDVINRVTAWLRGRRVDRVLANWEPLVILAARLREKYGMPGMSVDTVTGFRDKQLMKDRVKAAGLRVPYAFKCTSEREMREANEKIGFPMILKPISGAGSADTYKVTSKQELDAAITAMRHVQVVSCEEFIEGEEFTYDTVCIGGNPAYENVAAYLPKPLIARTNEWISPVIITVKNLEQPKLRPGIELGRKVLKALNMGDGFTHMEWFLTPKGEAVFGEIGCRPGGAHLVDQMNYTGDIDLFREWARVACWRSFEASTKRKYNAGVIFKRALGQGRITRITGLGDYLRRYGDHVVEEQLLRPGTMRRNWKQTLLSDGHLMVRHENWDEAYKISFAAATDITLFAGG</sequence>
<evidence type="ECO:0000256" key="2">
    <source>
        <dbReference type="ARBA" id="ARBA00022741"/>
    </source>
</evidence>
<dbReference type="SUPFAM" id="SSF56059">
    <property type="entry name" value="Glutathione synthetase ATP-binding domain-like"/>
    <property type="match status" value="1"/>
</dbReference>
<dbReference type="GO" id="GO:0005524">
    <property type="term" value="F:ATP binding"/>
    <property type="evidence" value="ECO:0007669"/>
    <property type="project" value="UniProtKB-UniRule"/>
</dbReference>